<name>A0A2H4J4S5_9CAUD</name>
<reference evidence="1" key="1">
    <citation type="submission" date="2017-06" db="EMBL/GenBank/DDBJ databases">
        <title>Novel phages from South African skin metaviromes.</title>
        <authorList>
            <person name="van Zyl L.J."/>
            <person name="Abrahams Y."/>
            <person name="Stander E.A."/>
            <person name="Kirby B.M."/>
            <person name="Clavaud C."/>
            <person name="Farcet C."/>
            <person name="Breton L."/>
            <person name="Trindade M.I."/>
        </authorList>
    </citation>
    <scope>NUCLEOTIDE SEQUENCE</scope>
</reference>
<protein>
    <submittedName>
        <fullName evidence="1">Uncharacterized protein</fullName>
    </submittedName>
</protein>
<organism evidence="1">
    <name type="scientific">uncultured Caudovirales phage</name>
    <dbReference type="NCBI Taxonomy" id="2100421"/>
    <lineage>
        <taxon>Viruses</taxon>
        <taxon>Duplodnaviria</taxon>
        <taxon>Heunggongvirae</taxon>
        <taxon>Uroviricota</taxon>
        <taxon>Caudoviricetes</taxon>
        <taxon>Peduoviridae</taxon>
        <taxon>Maltschvirus</taxon>
        <taxon>Maltschvirus maltsch</taxon>
    </lineage>
</organism>
<sequence length="166" mass="18529">MGRIKIKDKNRIPKVVNALGNGERKARVGVLGTGKEAMIAAVHEFGTRITVTPKMRAYLHSQGLHLRKDTTHVVIPERSFIRSGWDENEREILRKLDRLLLEAVQKGISTRSVMNAIGLETKGKIQKYARDLKSPANQPFTTQQKGSSNPLVDTGELIGSIDYEVQ</sequence>
<proteinExistence type="predicted"/>
<evidence type="ECO:0000313" key="1">
    <source>
        <dbReference type="EMBL" id="ASN70230.1"/>
    </source>
</evidence>
<gene>
    <name evidence="1" type="ORF">10F3_45</name>
</gene>
<dbReference type="EMBL" id="MF417903">
    <property type="protein sequence ID" value="ASN70230.1"/>
    <property type="molecule type" value="Genomic_DNA"/>
</dbReference>
<accession>A0A2H4J4S5</accession>